<dbReference type="PROSITE" id="PS50967">
    <property type="entry name" value="HRDC"/>
    <property type="match status" value="1"/>
</dbReference>
<dbReference type="PANTHER" id="PTHR12124:SF47">
    <property type="entry name" value="EXOSOME COMPONENT 10"/>
    <property type="match status" value="1"/>
</dbReference>
<dbReference type="GO" id="GO:0071035">
    <property type="term" value="P:nuclear polyadenylation-dependent rRNA catabolic process"/>
    <property type="evidence" value="ECO:0007669"/>
    <property type="project" value="TreeGrafter"/>
</dbReference>
<organism evidence="8 9">
    <name type="scientific">Acorus calamus</name>
    <name type="common">Sweet flag</name>
    <dbReference type="NCBI Taxonomy" id="4465"/>
    <lineage>
        <taxon>Eukaryota</taxon>
        <taxon>Viridiplantae</taxon>
        <taxon>Streptophyta</taxon>
        <taxon>Embryophyta</taxon>
        <taxon>Tracheophyta</taxon>
        <taxon>Spermatophyta</taxon>
        <taxon>Magnoliopsida</taxon>
        <taxon>Liliopsida</taxon>
        <taxon>Acoraceae</taxon>
        <taxon>Acorus</taxon>
    </lineage>
</organism>
<dbReference type="InterPro" id="IPR012337">
    <property type="entry name" value="RNaseH-like_sf"/>
</dbReference>
<dbReference type="InterPro" id="IPR036397">
    <property type="entry name" value="RNaseH_sf"/>
</dbReference>
<dbReference type="InterPro" id="IPR049559">
    <property type="entry name" value="Rrp6p-like_exo"/>
</dbReference>
<protein>
    <recommendedName>
        <fullName evidence="7">HRDC domain-containing protein</fullName>
    </recommendedName>
</protein>
<dbReference type="GO" id="GO:0005730">
    <property type="term" value="C:nucleolus"/>
    <property type="evidence" value="ECO:0007669"/>
    <property type="project" value="TreeGrafter"/>
</dbReference>
<dbReference type="GO" id="GO:0071037">
    <property type="term" value="P:nuclear polyadenylation-dependent snRNA catabolic process"/>
    <property type="evidence" value="ECO:0007669"/>
    <property type="project" value="TreeGrafter"/>
</dbReference>
<keyword evidence="9" id="KW-1185">Reference proteome</keyword>
<dbReference type="Gene3D" id="1.10.150.80">
    <property type="entry name" value="HRDC domain"/>
    <property type="match status" value="1"/>
</dbReference>
<evidence type="ECO:0000256" key="6">
    <source>
        <dbReference type="SAM" id="MobiDB-lite"/>
    </source>
</evidence>
<evidence type="ECO:0000256" key="5">
    <source>
        <dbReference type="ARBA" id="ARBA00023242"/>
    </source>
</evidence>
<feature type="region of interest" description="Disordered" evidence="6">
    <location>
        <begin position="1"/>
        <end position="20"/>
    </location>
</feature>
<dbReference type="GO" id="GO:0003727">
    <property type="term" value="F:single-stranded RNA binding"/>
    <property type="evidence" value="ECO:0007669"/>
    <property type="project" value="TreeGrafter"/>
</dbReference>
<comment type="caution">
    <text evidence="8">The sequence shown here is derived from an EMBL/GenBank/DDBJ whole genome shotgun (WGS) entry which is preliminary data.</text>
</comment>
<dbReference type="GO" id="GO:0000166">
    <property type="term" value="F:nucleotide binding"/>
    <property type="evidence" value="ECO:0007669"/>
    <property type="project" value="InterPro"/>
</dbReference>
<feature type="compositionally biased region" description="Low complexity" evidence="6">
    <location>
        <begin position="834"/>
        <end position="851"/>
    </location>
</feature>
<dbReference type="Pfam" id="PF00570">
    <property type="entry name" value="HRDC"/>
    <property type="match status" value="1"/>
</dbReference>
<feature type="region of interest" description="Disordered" evidence="6">
    <location>
        <begin position="734"/>
        <end position="754"/>
    </location>
</feature>
<comment type="subcellular location">
    <subcellularLocation>
        <location evidence="1">Nucleus</location>
    </subcellularLocation>
</comment>
<dbReference type="Proteomes" id="UP001180020">
    <property type="component" value="Unassembled WGS sequence"/>
</dbReference>
<dbReference type="GO" id="GO:0000467">
    <property type="term" value="P:exonucleolytic trimming to generate mature 3'-end of 5.8S rRNA from tricistronic rRNA transcript (SSU-rRNA, 5.8S rRNA, LSU-rRNA)"/>
    <property type="evidence" value="ECO:0007669"/>
    <property type="project" value="InterPro"/>
</dbReference>
<reference evidence="8" key="2">
    <citation type="submission" date="2023-06" db="EMBL/GenBank/DDBJ databases">
        <authorList>
            <person name="Ma L."/>
            <person name="Liu K.-W."/>
            <person name="Li Z."/>
            <person name="Hsiao Y.-Y."/>
            <person name="Qi Y."/>
            <person name="Fu T."/>
            <person name="Tang G."/>
            <person name="Zhang D."/>
            <person name="Sun W.-H."/>
            <person name="Liu D.-K."/>
            <person name="Li Y."/>
            <person name="Chen G.-Z."/>
            <person name="Liu X.-D."/>
            <person name="Liao X.-Y."/>
            <person name="Jiang Y.-T."/>
            <person name="Yu X."/>
            <person name="Hao Y."/>
            <person name="Huang J."/>
            <person name="Zhao X.-W."/>
            <person name="Ke S."/>
            <person name="Chen Y.-Y."/>
            <person name="Wu W.-L."/>
            <person name="Hsu J.-L."/>
            <person name="Lin Y.-F."/>
            <person name="Huang M.-D."/>
            <person name="Li C.-Y."/>
            <person name="Huang L."/>
            <person name="Wang Z.-W."/>
            <person name="Zhao X."/>
            <person name="Zhong W.-Y."/>
            <person name="Peng D.-H."/>
            <person name="Ahmad S."/>
            <person name="Lan S."/>
            <person name="Zhang J.-S."/>
            <person name="Tsai W.-C."/>
            <person name="Van De Peer Y."/>
            <person name="Liu Z.-J."/>
        </authorList>
    </citation>
    <scope>NUCLEOTIDE SEQUENCE</scope>
    <source>
        <strain evidence="8">CP</strain>
        <tissue evidence="8">Leaves</tissue>
    </source>
</reference>
<dbReference type="InterPro" id="IPR002121">
    <property type="entry name" value="HRDC_dom"/>
</dbReference>
<dbReference type="GO" id="GO:0071040">
    <property type="term" value="P:nuclear polyadenylation-dependent antisense transcript catabolic process"/>
    <property type="evidence" value="ECO:0007669"/>
    <property type="project" value="TreeGrafter"/>
</dbReference>
<keyword evidence="5" id="KW-0539">Nucleus</keyword>
<dbReference type="InterPro" id="IPR045092">
    <property type="entry name" value="Rrp6-like"/>
</dbReference>
<dbReference type="InterPro" id="IPR010997">
    <property type="entry name" value="HRDC-like_sf"/>
</dbReference>
<dbReference type="SUPFAM" id="SSF53098">
    <property type="entry name" value="Ribonuclease H-like"/>
    <property type="match status" value="1"/>
</dbReference>
<evidence type="ECO:0000256" key="1">
    <source>
        <dbReference type="ARBA" id="ARBA00004123"/>
    </source>
</evidence>
<evidence type="ECO:0000259" key="7">
    <source>
        <dbReference type="PROSITE" id="PS50967"/>
    </source>
</evidence>
<keyword evidence="3" id="KW-0378">Hydrolase</keyword>
<dbReference type="GO" id="GO:0071039">
    <property type="term" value="P:nuclear polyadenylation-dependent CUT catabolic process"/>
    <property type="evidence" value="ECO:0007669"/>
    <property type="project" value="TreeGrafter"/>
</dbReference>
<dbReference type="GO" id="GO:0071038">
    <property type="term" value="P:TRAMP-dependent tRNA surveillance pathway"/>
    <property type="evidence" value="ECO:0007669"/>
    <property type="project" value="TreeGrafter"/>
</dbReference>
<dbReference type="GO" id="GO:0000175">
    <property type="term" value="F:3'-5'-RNA exonuclease activity"/>
    <property type="evidence" value="ECO:0007669"/>
    <property type="project" value="InterPro"/>
</dbReference>
<dbReference type="EMBL" id="JAUJYO010000008">
    <property type="protein sequence ID" value="KAK1310676.1"/>
    <property type="molecule type" value="Genomic_DNA"/>
</dbReference>
<gene>
    <name evidence="8" type="ORF">QJS10_CPA08g00090</name>
</gene>
<feature type="region of interest" description="Disordered" evidence="6">
    <location>
        <begin position="590"/>
        <end position="625"/>
    </location>
</feature>
<dbReference type="SUPFAM" id="SSF47819">
    <property type="entry name" value="HRDC-like"/>
    <property type="match status" value="1"/>
</dbReference>
<dbReference type="AlphaFoldDB" id="A0AAV9EB07"/>
<dbReference type="InterPro" id="IPR044876">
    <property type="entry name" value="HRDC_dom_sf"/>
</dbReference>
<sequence length="954" mass="106580">MDPLSEQYHHQPQPPQPLTTKQKAEALHALATTALSSSLAKLSNSSRGVPSGRDFHFYANFDGFRSPAREIASRSESALKGFGVSEPLWGQKPLIYPNDDSIDEGGAYDWLVNVNDELLERFGVAADEYQRVRKEEEAIGRPMEADGFQVVFGRKKKGLVGKYQKSEGLEGSNDNGSLTTGVKVASKDKKTTEGRWKVPFHIPTIRRPQDEFNILVNNSNVPFEHVWLQKSEDGQRFIHPLENFSEFDFVDKNIENLEPVKSPPLESTPFKLVEGVKELKELAAKLRSVNEFAVDLEHNQYRSFQGLTCLMQISTRTEDFIVDTLKLRVHVGPYLREVFKDQSKRKVMHGADRDIHWLQRDFGIYVCNMFDTGQASRVLQLERNSLEYLLRHYCDVTANKEYQQADWRLRPLPDEMMKYAREDTHYLLYIYDVMRQQLLSTSTGTGNGDLLLEVYKRSCEICMQLYEKEILTETSYLYIYGLHEVDCNAQQLAIVAGLCEWRDIVARTEDESTGYILPNKLLLEIARQVPLTTGKLKRLVKSKNSYIERNLGSVISVIRSSMENAAAFESMSEQIKKWRIEAAAAANVEEVDGKPTPMSVETEAAQEANVSGPTKESTEKGPVGVASLSTTESDNTQFQSNSMVHSCDQLDDSVSVDRQCEVGSSSILSSEMEGTTQKAGEENNCHTAGISKENVTSCSQMTNGSAYAPQPLKTATVATVQILKKPSCAFGALFGNASSKRKPNPVPVDGAAEKDKTEIKLEQIKSSVTLPFFSFSSGTEPRQDSENKKKSNEPSQSEPTEGSIEVPAETTNPEDIILLDNKSDDDDDDDDSESSSPEENNSSLSELSSSLQKCFQSINDMKASKQTHKQQQRQHGSRDVKFEPFDYATARQQIKFGHPEGAGAAEDGDDGFRNRKDKNKGGGRGGRGEERTPSQNPRRRQAFPASGNRSGTFR</sequence>
<dbReference type="GO" id="GO:0071044">
    <property type="term" value="P:histone mRNA catabolic process"/>
    <property type="evidence" value="ECO:0007669"/>
    <property type="project" value="TreeGrafter"/>
</dbReference>
<evidence type="ECO:0000256" key="2">
    <source>
        <dbReference type="ARBA" id="ARBA00022722"/>
    </source>
</evidence>
<feature type="domain" description="HRDC" evidence="7">
    <location>
        <begin position="488"/>
        <end position="568"/>
    </location>
</feature>
<dbReference type="Pfam" id="PF01612">
    <property type="entry name" value="DNA_pol_A_exo1"/>
    <property type="match status" value="1"/>
</dbReference>
<feature type="compositionally biased region" description="Basic and acidic residues" evidence="6">
    <location>
        <begin position="781"/>
        <end position="792"/>
    </location>
</feature>
<accession>A0AAV9EB07</accession>
<evidence type="ECO:0000313" key="8">
    <source>
        <dbReference type="EMBL" id="KAK1310676.1"/>
    </source>
</evidence>
<keyword evidence="4" id="KW-0269">Exonuclease</keyword>
<feature type="region of interest" description="Disordered" evidence="6">
    <location>
        <begin position="772"/>
        <end position="954"/>
    </location>
</feature>
<dbReference type="FunFam" id="1.10.150.80:FF:000001">
    <property type="entry name" value="Putative exosome component 10"/>
    <property type="match status" value="1"/>
</dbReference>
<dbReference type="SMART" id="SM00474">
    <property type="entry name" value="35EXOc"/>
    <property type="match status" value="1"/>
</dbReference>
<evidence type="ECO:0000313" key="9">
    <source>
        <dbReference type="Proteomes" id="UP001180020"/>
    </source>
</evidence>
<dbReference type="Gene3D" id="3.30.420.10">
    <property type="entry name" value="Ribonuclease H-like superfamily/Ribonuclease H"/>
    <property type="match status" value="1"/>
</dbReference>
<dbReference type="GO" id="GO:0071036">
    <property type="term" value="P:nuclear polyadenylation-dependent snoRNA catabolic process"/>
    <property type="evidence" value="ECO:0007669"/>
    <property type="project" value="TreeGrafter"/>
</dbReference>
<name>A0AAV9EB07_ACOCL</name>
<dbReference type="GO" id="GO:0071051">
    <property type="term" value="P:poly(A)-dependent snoRNA 3'-end processing"/>
    <property type="evidence" value="ECO:0007669"/>
    <property type="project" value="TreeGrafter"/>
</dbReference>
<dbReference type="CDD" id="cd06147">
    <property type="entry name" value="Rrp6p_like_exo"/>
    <property type="match status" value="1"/>
</dbReference>
<dbReference type="GO" id="GO:0080188">
    <property type="term" value="P:gene silencing by siRNA-directed DNA methylation"/>
    <property type="evidence" value="ECO:0007669"/>
    <property type="project" value="UniProtKB-ARBA"/>
</dbReference>
<dbReference type="InterPro" id="IPR002562">
    <property type="entry name" value="3'-5'_exonuclease_dom"/>
</dbReference>
<dbReference type="GO" id="GO:0000176">
    <property type="term" value="C:nuclear exosome (RNase complex)"/>
    <property type="evidence" value="ECO:0007669"/>
    <property type="project" value="TreeGrafter"/>
</dbReference>
<dbReference type="PANTHER" id="PTHR12124">
    <property type="entry name" value="POLYMYOSITIS/SCLERODERMA AUTOANTIGEN-RELATED"/>
    <property type="match status" value="1"/>
</dbReference>
<reference evidence="8" key="1">
    <citation type="journal article" date="2023" name="Nat. Commun.">
        <title>Diploid and tetraploid genomes of Acorus and the evolution of monocots.</title>
        <authorList>
            <person name="Ma L."/>
            <person name="Liu K.W."/>
            <person name="Li Z."/>
            <person name="Hsiao Y.Y."/>
            <person name="Qi Y."/>
            <person name="Fu T."/>
            <person name="Tang G.D."/>
            <person name="Zhang D."/>
            <person name="Sun W.H."/>
            <person name="Liu D.K."/>
            <person name="Li Y."/>
            <person name="Chen G.Z."/>
            <person name="Liu X.D."/>
            <person name="Liao X.Y."/>
            <person name="Jiang Y.T."/>
            <person name="Yu X."/>
            <person name="Hao Y."/>
            <person name="Huang J."/>
            <person name="Zhao X.W."/>
            <person name="Ke S."/>
            <person name="Chen Y.Y."/>
            <person name="Wu W.L."/>
            <person name="Hsu J.L."/>
            <person name="Lin Y.F."/>
            <person name="Huang M.D."/>
            <person name="Li C.Y."/>
            <person name="Huang L."/>
            <person name="Wang Z.W."/>
            <person name="Zhao X."/>
            <person name="Zhong W.Y."/>
            <person name="Peng D.H."/>
            <person name="Ahmad S."/>
            <person name="Lan S."/>
            <person name="Zhang J.S."/>
            <person name="Tsai W.C."/>
            <person name="Van de Peer Y."/>
            <person name="Liu Z.J."/>
        </authorList>
    </citation>
    <scope>NUCLEOTIDE SEQUENCE</scope>
    <source>
        <strain evidence="8">CP</strain>
    </source>
</reference>
<dbReference type="FunFam" id="3.30.420.10:FF:000065">
    <property type="entry name" value="Protein RRP6-like 2 isoform A"/>
    <property type="match status" value="1"/>
</dbReference>
<evidence type="ECO:0000256" key="4">
    <source>
        <dbReference type="ARBA" id="ARBA00022839"/>
    </source>
</evidence>
<proteinExistence type="predicted"/>
<evidence type="ECO:0000256" key="3">
    <source>
        <dbReference type="ARBA" id="ARBA00022801"/>
    </source>
</evidence>
<keyword evidence="2" id="KW-0540">Nuclease</keyword>
<feature type="compositionally biased region" description="Acidic residues" evidence="6">
    <location>
        <begin position="823"/>
        <end position="833"/>
    </location>
</feature>